<dbReference type="STRING" id="688.A6E04_08385"/>
<proteinExistence type="predicted"/>
<dbReference type="RefSeq" id="WP_065610472.1">
    <property type="nucleotide sequence ID" value="NZ_CAWMPN010000008.1"/>
</dbReference>
<dbReference type="OrthoDB" id="9985218at2"/>
<dbReference type="AlphaFoldDB" id="A0A1B9P0H1"/>
<organism evidence="2 3">
    <name type="scientific">Aliivibrio logei</name>
    <name type="common">Vibrio logei</name>
    <dbReference type="NCBI Taxonomy" id="688"/>
    <lineage>
        <taxon>Bacteria</taxon>
        <taxon>Pseudomonadati</taxon>
        <taxon>Pseudomonadota</taxon>
        <taxon>Gammaproteobacteria</taxon>
        <taxon>Vibrionales</taxon>
        <taxon>Vibrionaceae</taxon>
        <taxon>Aliivibrio</taxon>
    </lineage>
</organism>
<accession>A0A1B9P0H1</accession>
<feature type="signal peptide" evidence="1">
    <location>
        <begin position="1"/>
        <end position="20"/>
    </location>
</feature>
<feature type="chain" id="PRO_5008632340" description="Preprotein translocase subunit SecD" evidence="1">
    <location>
        <begin position="21"/>
        <end position="147"/>
    </location>
</feature>
<keyword evidence="1" id="KW-0732">Signal</keyword>
<evidence type="ECO:0000256" key="1">
    <source>
        <dbReference type="SAM" id="SignalP"/>
    </source>
</evidence>
<evidence type="ECO:0008006" key="4">
    <source>
        <dbReference type="Google" id="ProtNLM"/>
    </source>
</evidence>
<reference evidence="2 3" key="1">
    <citation type="submission" date="2016-06" db="EMBL/GenBank/DDBJ databases">
        <authorList>
            <person name="Kjaerup R.B."/>
            <person name="Dalgaard T.S."/>
            <person name="Juul-Madsen H.R."/>
        </authorList>
    </citation>
    <scope>NUCLEOTIDE SEQUENCE [LARGE SCALE GENOMIC DNA]</scope>
    <source>
        <strain evidence="2 3">1S159</strain>
    </source>
</reference>
<gene>
    <name evidence="2" type="ORF">A6E04_08385</name>
</gene>
<evidence type="ECO:0000313" key="2">
    <source>
        <dbReference type="EMBL" id="OCH21868.1"/>
    </source>
</evidence>
<evidence type="ECO:0000313" key="3">
    <source>
        <dbReference type="Proteomes" id="UP000093523"/>
    </source>
</evidence>
<dbReference type="EMBL" id="MAJU01000008">
    <property type="protein sequence ID" value="OCH21868.1"/>
    <property type="molecule type" value="Genomic_DNA"/>
</dbReference>
<name>A0A1B9P0H1_ALILO</name>
<dbReference type="Proteomes" id="UP000093523">
    <property type="component" value="Unassembled WGS sequence"/>
</dbReference>
<sequence>MKYLKILLLLAVFFHYSVNANPLEQQISIGKYASVLLSLDNNNDHGEPVCELKIVTEEKTSTKYMFDECANLNVKNLNDKLFKLQVINDRENRKKIVFINSKLIVLGVLARDLSSEDLDVLENNFNNKVFFDDIEPSDLKLLEKFVL</sequence>
<protein>
    <recommendedName>
        <fullName evidence="4">Preprotein translocase subunit SecD</fullName>
    </recommendedName>
</protein>
<comment type="caution">
    <text evidence="2">The sequence shown here is derived from an EMBL/GenBank/DDBJ whole genome shotgun (WGS) entry which is preliminary data.</text>
</comment>